<dbReference type="Gene3D" id="1.25.40.10">
    <property type="entry name" value="Tetratricopeptide repeat domain"/>
    <property type="match status" value="3"/>
</dbReference>
<dbReference type="InterPro" id="IPR056884">
    <property type="entry name" value="NPHP3-like_N"/>
</dbReference>
<dbReference type="RefSeq" id="WP_112674595.1">
    <property type="nucleotide sequence ID" value="NZ_PYAG01000005.1"/>
</dbReference>
<comment type="caution">
    <text evidence="4">The sequence shown here is derived from an EMBL/GenBank/DDBJ whole genome shotgun (WGS) entry which is preliminary data.</text>
</comment>
<keyword evidence="1" id="KW-0677">Repeat</keyword>
<accession>A0A328NZJ6</accession>
<reference evidence="4 5" key="1">
    <citation type="submission" date="2018-03" db="EMBL/GenBank/DDBJ databases">
        <title>Defining the species Micromonospora saelicesensis and Micromonospora noduli under the framework of genomics.</title>
        <authorList>
            <person name="Riesco R."/>
            <person name="Trujillo M.E."/>
        </authorList>
    </citation>
    <scope>NUCLEOTIDE SEQUENCE [LARGE SCALE GENOMIC DNA]</scope>
    <source>
        <strain evidence="4 5">PSN13</strain>
    </source>
</reference>
<sequence>MDMAPDWEISTGVRLEADHARGVQVGANNTQYNSFGYVPPVVRSAYVEQVRRIVPPDLKGRDAELAELEAFCTGDSDYRYSWWRAPAWAGKSALMSWFVLHPPAGVRVVSFFVTARHHQQNDRKAFLDNALEQLADLLEHRGLPVGMTESTQEAHLLNMLSSAAAACQAADERLILLVDGLDEDRGVTGRPDSYSIAATLPRHPPSGLRVVVSSRPDPPLPPDVSFDHPLRVRCVVRELGQSAYAEVVRADAERELKRIMQAEGTERGILGLITAASSGLSVAELAELANEDQWLVEDYLTSFTGRTFSRAGDSYVLAHEELQSTAMKLLGPSRLRDYRQRLHDWADRYREQGWPADTPEYLLLGYFGMLSDQGDHTRVVQQATDAGRHDRMLDYTGGDAVALDEVALAEEALSATGDCDLVTLCRLALHRADLERRNSHIPLDLPRLWAAVGNVTRAEALVRSISEDGGMRGGALSLLAPETAAAGHHAHAERLVGLIPPRVFIAEDEPGKAISEVARCIAEGGERERALRVARSAPTPFWQSRALAEVAIGVARAGASLAEAEELVWQTPMPYWRVQALGALGQEAARRGEPGLADRLADSAVAEVDASTNSGDKSLLYGYLADGLNRSGRPDRARRLADHAIREAARVHEPQQRIDALTKIGPRLATIVDRAELASLASLADAALTDLRDKEEASPDHMVTRLVAATASAWYAAGDAQRAAAVVSSIAEKSDQAKAMREVIGSAAAAGDLDYARYLADSLPDAEHRDRAYGGIISRAAEEVDDNDLAGLIDAIAGPRELAAALTSLGYRIARHGDRQTATDLAERAETIGRSINDSRTELELLVPLVSALVTLGHVECARKAARRATLLFRTGHKTSPSNLELEKLARGAALAEALETALEIAGLISEPQRRAAVLLELASSAKGPDRLRLAIGPLAAAEEAAKTGQALPHHTMQRILTAWWVLGEDERAESMANWMADNEDTSKPSSPITTPVSWPTFSSTTERKTSRAAQARDQGLVEAVDAVAQAGNFTRAETLVNSIVDTHRQAEARTRLVVALARAGHCDRADTLARTGGTSYLRGRSLQQLAEVFVEQGATDAAERALQSIEDGFSQARASIAVARKVEPSRAKPFLVSPIRQRRLSEILDLLAMVCPAAVEAIADHLLGDRTARAGSHPCEHHGE</sequence>
<evidence type="ECO:0000256" key="1">
    <source>
        <dbReference type="ARBA" id="ARBA00022737"/>
    </source>
</evidence>
<gene>
    <name evidence="4" type="ORF">PSN13_01352</name>
</gene>
<feature type="compositionally biased region" description="Polar residues" evidence="2">
    <location>
        <begin position="988"/>
        <end position="1005"/>
    </location>
</feature>
<dbReference type="AlphaFoldDB" id="A0A328NZJ6"/>
<feature type="region of interest" description="Disordered" evidence="2">
    <location>
        <begin position="983"/>
        <end position="1008"/>
    </location>
</feature>
<organism evidence="4 5">
    <name type="scientific">Micromonospora saelicesensis</name>
    <dbReference type="NCBI Taxonomy" id="285676"/>
    <lineage>
        <taxon>Bacteria</taxon>
        <taxon>Bacillati</taxon>
        <taxon>Actinomycetota</taxon>
        <taxon>Actinomycetes</taxon>
        <taxon>Micromonosporales</taxon>
        <taxon>Micromonosporaceae</taxon>
        <taxon>Micromonospora</taxon>
    </lineage>
</organism>
<dbReference type="Pfam" id="PF24883">
    <property type="entry name" value="NPHP3_N"/>
    <property type="match status" value="1"/>
</dbReference>
<evidence type="ECO:0000313" key="4">
    <source>
        <dbReference type="EMBL" id="RAO37370.1"/>
    </source>
</evidence>
<evidence type="ECO:0000313" key="5">
    <source>
        <dbReference type="Proteomes" id="UP000249419"/>
    </source>
</evidence>
<proteinExistence type="predicted"/>
<dbReference type="InterPro" id="IPR011990">
    <property type="entry name" value="TPR-like_helical_dom_sf"/>
</dbReference>
<feature type="domain" description="Nephrocystin 3-like N-terminal" evidence="3">
    <location>
        <begin position="69"/>
        <end position="215"/>
    </location>
</feature>
<evidence type="ECO:0000256" key="2">
    <source>
        <dbReference type="SAM" id="MobiDB-lite"/>
    </source>
</evidence>
<dbReference type="Proteomes" id="UP000249419">
    <property type="component" value="Unassembled WGS sequence"/>
</dbReference>
<evidence type="ECO:0000259" key="3">
    <source>
        <dbReference type="Pfam" id="PF24883"/>
    </source>
</evidence>
<protein>
    <recommendedName>
        <fullName evidence="3">Nephrocystin 3-like N-terminal domain-containing protein</fullName>
    </recommendedName>
</protein>
<dbReference type="EMBL" id="PYAG01000005">
    <property type="protein sequence ID" value="RAO37370.1"/>
    <property type="molecule type" value="Genomic_DNA"/>
</dbReference>
<name>A0A328NZJ6_9ACTN</name>